<evidence type="ECO:0000313" key="11">
    <source>
        <dbReference type="Proteomes" id="UP001268819"/>
    </source>
</evidence>
<dbReference type="PANTHER" id="PTHR33653">
    <property type="entry name" value="RIBONUCLEASE VAPC2"/>
    <property type="match status" value="1"/>
</dbReference>
<comment type="similarity">
    <text evidence="7 8">Belongs to the PINc/VapC protein family.</text>
</comment>
<feature type="binding site" evidence="8">
    <location>
        <position position="98"/>
    </location>
    <ligand>
        <name>Mg(2+)</name>
        <dbReference type="ChEBI" id="CHEBI:18420"/>
    </ligand>
</feature>
<dbReference type="Proteomes" id="UP001268819">
    <property type="component" value="Unassembled WGS sequence"/>
</dbReference>
<proteinExistence type="inferred from homology"/>
<dbReference type="InterPro" id="IPR022907">
    <property type="entry name" value="VapC_family"/>
</dbReference>
<evidence type="ECO:0000256" key="5">
    <source>
        <dbReference type="ARBA" id="ARBA00022801"/>
    </source>
</evidence>
<sequence length="135" mass="14176">MARLILDTGVLVAGARGVLPPTAITDEDDVALPAVALAEYLTGILLDRDPARSAAQRAFLGDLLAAVPVEDYTPAVAEHHAELLAHVKRSGNARGAHDLIIAATARATNRTVVTTDERARFGELPAVAVRVVSPR</sequence>
<dbReference type="InterPro" id="IPR002716">
    <property type="entry name" value="PIN_dom"/>
</dbReference>
<dbReference type="SUPFAM" id="SSF88723">
    <property type="entry name" value="PIN domain-like"/>
    <property type="match status" value="1"/>
</dbReference>
<dbReference type="Pfam" id="PF01850">
    <property type="entry name" value="PIN"/>
    <property type="match status" value="1"/>
</dbReference>
<evidence type="ECO:0000313" key="10">
    <source>
        <dbReference type="EMBL" id="MDR6598035.1"/>
    </source>
</evidence>
<keyword evidence="6 8" id="KW-0460">Magnesium</keyword>
<gene>
    <name evidence="8" type="primary">vapC</name>
    <name evidence="10" type="ORF">J2S66_006419</name>
</gene>
<reference evidence="10 11" key="1">
    <citation type="submission" date="2023-07" db="EMBL/GenBank/DDBJ databases">
        <title>Sequencing the genomes of 1000 actinobacteria strains.</title>
        <authorList>
            <person name="Klenk H.-P."/>
        </authorList>
    </citation>
    <scope>NUCLEOTIDE SEQUENCE [LARGE SCALE GENOMIC DNA]</scope>
    <source>
        <strain evidence="10 11">DSM 43749</strain>
    </source>
</reference>
<keyword evidence="5 8" id="KW-0378">Hydrolase</keyword>
<comment type="cofactor">
    <cofactor evidence="1 8">
        <name>Mg(2+)</name>
        <dbReference type="ChEBI" id="CHEBI:18420"/>
    </cofactor>
</comment>
<keyword evidence="11" id="KW-1185">Reference proteome</keyword>
<protein>
    <recommendedName>
        <fullName evidence="8">Ribonuclease VapC</fullName>
        <shortName evidence="8">RNase VapC</shortName>
        <ecNumber evidence="8">3.1.-.-</ecNumber>
    </recommendedName>
    <alternativeName>
        <fullName evidence="8">Toxin VapC</fullName>
    </alternativeName>
</protein>
<evidence type="ECO:0000256" key="1">
    <source>
        <dbReference type="ARBA" id="ARBA00001946"/>
    </source>
</evidence>
<evidence type="ECO:0000256" key="8">
    <source>
        <dbReference type="HAMAP-Rule" id="MF_00265"/>
    </source>
</evidence>
<comment type="caution">
    <text evidence="10">The sequence shown here is derived from an EMBL/GenBank/DDBJ whole genome shotgun (WGS) entry which is preliminary data.</text>
</comment>
<dbReference type="EC" id="3.1.-.-" evidence="8"/>
<name>A0ABU1Q577_9PSEU</name>
<evidence type="ECO:0000256" key="4">
    <source>
        <dbReference type="ARBA" id="ARBA00022723"/>
    </source>
</evidence>
<accession>A0ABU1Q577</accession>
<keyword evidence="8" id="KW-0800">Toxin</keyword>
<dbReference type="GO" id="GO:0004519">
    <property type="term" value="F:endonuclease activity"/>
    <property type="evidence" value="ECO:0007669"/>
    <property type="project" value="UniProtKB-KW"/>
</dbReference>
<dbReference type="RefSeq" id="WP_310311981.1">
    <property type="nucleotide sequence ID" value="NZ_BAAAXB010000001.1"/>
</dbReference>
<keyword evidence="10" id="KW-0255">Endonuclease</keyword>
<dbReference type="Gene3D" id="3.40.50.1010">
    <property type="entry name" value="5'-nuclease"/>
    <property type="match status" value="1"/>
</dbReference>
<keyword evidence="3 8" id="KW-0540">Nuclease</keyword>
<dbReference type="EMBL" id="JAVDSG010000001">
    <property type="protein sequence ID" value="MDR6598035.1"/>
    <property type="molecule type" value="Genomic_DNA"/>
</dbReference>
<evidence type="ECO:0000256" key="7">
    <source>
        <dbReference type="ARBA" id="ARBA00038093"/>
    </source>
</evidence>
<keyword evidence="2 8" id="KW-1277">Toxin-antitoxin system</keyword>
<keyword evidence="4 8" id="KW-0479">Metal-binding</keyword>
<dbReference type="GO" id="GO:0016787">
    <property type="term" value="F:hydrolase activity"/>
    <property type="evidence" value="ECO:0007669"/>
    <property type="project" value="UniProtKB-KW"/>
</dbReference>
<feature type="binding site" evidence="8">
    <location>
        <position position="7"/>
    </location>
    <ligand>
        <name>Mg(2+)</name>
        <dbReference type="ChEBI" id="CHEBI:18420"/>
    </ligand>
</feature>
<dbReference type="HAMAP" id="MF_00265">
    <property type="entry name" value="VapC_Nob1"/>
    <property type="match status" value="1"/>
</dbReference>
<evidence type="ECO:0000256" key="2">
    <source>
        <dbReference type="ARBA" id="ARBA00022649"/>
    </source>
</evidence>
<organism evidence="10 11">
    <name type="scientific">Saccharothrix longispora</name>
    <dbReference type="NCBI Taxonomy" id="33920"/>
    <lineage>
        <taxon>Bacteria</taxon>
        <taxon>Bacillati</taxon>
        <taxon>Actinomycetota</taxon>
        <taxon>Actinomycetes</taxon>
        <taxon>Pseudonocardiales</taxon>
        <taxon>Pseudonocardiaceae</taxon>
        <taxon>Saccharothrix</taxon>
    </lineage>
</organism>
<dbReference type="PANTHER" id="PTHR33653:SF1">
    <property type="entry name" value="RIBONUCLEASE VAPC2"/>
    <property type="match status" value="1"/>
</dbReference>
<comment type="function">
    <text evidence="8">Toxic component of a toxin-antitoxin (TA) system. An RNase.</text>
</comment>
<dbReference type="InterPro" id="IPR029060">
    <property type="entry name" value="PIN-like_dom_sf"/>
</dbReference>
<evidence type="ECO:0000256" key="6">
    <source>
        <dbReference type="ARBA" id="ARBA00022842"/>
    </source>
</evidence>
<evidence type="ECO:0000256" key="3">
    <source>
        <dbReference type="ARBA" id="ARBA00022722"/>
    </source>
</evidence>
<evidence type="ECO:0000259" key="9">
    <source>
        <dbReference type="Pfam" id="PF01850"/>
    </source>
</evidence>
<dbReference type="InterPro" id="IPR050556">
    <property type="entry name" value="Type_II_TA_system_RNase"/>
</dbReference>
<feature type="domain" description="PIN" evidence="9">
    <location>
        <begin position="5"/>
        <end position="119"/>
    </location>
</feature>